<dbReference type="Gene3D" id="3.30.460.80">
    <property type="entry name" value="NADH:ubiquinone oxidoreductase, 30kDa subunit"/>
    <property type="match status" value="1"/>
</dbReference>
<gene>
    <name evidence="5" type="ORF">EG19_07445</name>
</gene>
<dbReference type="EMBL" id="JMFG01000029">
    <property type="protein sequence ID" value="KDA53139.1"/>
    <property type="molecule type" value="Genomic_DNA"/>
</dbReference>
<organism evidence="5 6">
    <name type="scientific">Thermoanaerobaculum aquaticum</name>
    <dbReference type="NCBI Taxonomy" id="1312852"/>
    <lineage>
        <taxon>Bacteria</taxon>
        <taxon>Pseudomonadati</taxon>
        <taxon>Acidobacteriota</taxon>
        <taxon>Thermoanaerobaculia</taxon>
        <taxon>Thermoanaerobaculales</taxon>
        <taxon>Thermoanaerobaculaceae</taxon>
        <taxon>Thermoanaerobaculum</taxon>
    </lineage>
</organism>
<evidence type="ECO:0000313" key="6">
    <source>
        <dbReference type="Proteomes" id="UP000027284"/>
    </source>
</evidence>
<dbReference type="SUPFAM" id="SSF56762">
    <property type="entry name" value="HydB/Nqo4-like"/>
    <property type="match status" value="1"/>
</dbReference>
<dbReference type="PANTHER" id="PTHR43485">
    <property type="entry name" value="HYDROGENASE-4 COMPONENT G"/>
    <property type="match status" value="1"/>
</dbReference>
<dbReference type="InterPro" id="IPR037232">
    <property type="entry name" value="NADH_quin_OxRdtase_su_C/D-like"/>
</dbReference>
<proteinExistence type="predicted"/>
<dbReference type="GO" id="GO:0048038">
    <property type="term" value="F:quinone binding"/>
    <property type="evidence" value="ECO:0007669"/>
    <property type="project" value="InterPro"/>
</dbReference>
<comment type="caution">
    <text evidence="5">The sequence shown here is derived from an EMBL/GenBank/DDBJ whole genome shotgun (WGS) entry which is preliminary data.</text>
</comment>
<dbReference type="PANTHER" id="PTHR43485:SF1">
    <property type="entry name" value="FORMATE HYDROGENLYASE SUBUNIT 5-RELATED"/>
    <property type="match status" value="1"/>
</dbReference>
<dbReference type="SUPFAM" id="SSF143243">
    <property type="entry name" value="Nqo5-like"/>
    <property type="match status" value="1"/>
</dbReference>
<dbReference type="Gene3D" id="1.10.645.10">
    <property type="entry name" value="Cytochrome-c3 Hydrogenase, chain B"/>
    <property type="match status" value="1"/>
</dbReference>
<dbReference type="RefSeq" id="WP_038050177.1">
    <property type="nucleotide sequence ID" value="NZ_JMFG01000029.1"/>
</dbReference>
<keyword evidence="6" id="KW-1185">Reference proteome</keyword>
<dbReference type="GO" id="GO:0051287">
    <property type="term" value="F:NAD binding"/>
    <property type="evidence" value="ECO:0007669"/>
    <property type="project" value="InterPro"/>
</dbReference>
<dbReference type="Pfam" id="PF00329">
    <property type="entry name" value="Complex1_30kDa"/>
    <property type="match status" value="1"/>
</dbReference>
<dbReference type="STRING" id="1312852.EG19_07445"/>
<evidence type="ECO:0000313" key="5">
    <source>
        <dbReference type="EMBL" id="KDA53139.1"/>
    </source>
</evidence>
<dbReference type="GO" id="GO:0016651">
    <property type="term" value="F:oxidoreductase activity, acting on NAD(P)H"/>
    <property type="evidence" value="ECO:0007669"/>
    <property type="project" value="InterPro"/>
</dbReference>
<sequence length="499" mass="53864">MSTQEFFSFFPQSAARWEDVPVLPLSSLADGLAQLVQQGGRILAFFPLPDGRQELELLAVVGDPDSGALRAARTRVSRTYPSLVSRIPQLHLFEREIAERYGVVPEGHPWLKPVRFPKSSQGPWGPLAPGTGPFFQLEGSQVHEVAVGPVHAGVIEPGHFRFQCLGEVVQHLEIVLGYQHRGVEESFCQQPAKRRLAAVETVAGDSTVAHTLAYCEALEALAGLQVSPRAAALRAVALELERLANHVGDLGALAGDVAFLPTASFCGRLRGEILNLTAELCGNRFGRGLLQPGGFRYDLGAETETTIRQRLADLEPELAASIELMLEAPSVLGRFEGTGRLSAEAARELGTVGVAARASGLPVDSRAQFPSGMYRFLHVPMATASSGDVFARAWVRWLEVQHSLKLVEELLGSLPAGELQGTIGPLQPSSLAVGLAEGFRGEVCHVAVTNERGELAAYKIVDPSFHNWSALAYVMRGQDISDFPLCNKSFNLSYCGFDL</sequence>
<name>A0A062XUS8_9BACT</name>
<feature type="domain" description="NADH:ubiquinone oxidoreductase 30kDa subunit" evidence="3">
    <location>
        <begin position="77"/>
        <end position="123"/>
    </location>
</feature>
<evidence type="ECO:0000259" key="4">
    <source>
        <dbReference type="Pfam" id="PF00346"/>
    </source>
</evidence>
<dbReference type="OrthoDB" id="9801496at2"/>
<dbReference type="AlphaFoldDB" id="A0A062XUS8"/>
<evidence type="ECO:0000256" key="1">
    <source>
        <dbReference type="ARBA" id="ARBA00023002"/>
    </source>
</evidence>
<feature type="domain" description="NADH-quinone oxidoreductase subunit D" evidence="4">
    <location>
        <begin position="262"/>
        <end position="419"/>
    </location>
</feature>
<dbReference type="Proteomes" id="UP000027284">
    <property type="component" value="Unassembled WGS sequence"/>
</dbReference>
<accession>A0A062XUS8</accession>
<dbReference type="InterPro" id="IPR001268">
    <property type="entry name" value="NADH_UbQ_OxRdtase_30kDa_su"/>
</dbReference>
<dbReference type="InterPro" id="IPR029014">
    <property type="entry name" value="NiFe-Hase_large"/>
</dbReference>
<dbReference type="Pfam" id="PF00346">
    <property type="entry name" value="Complex1_49kDa"/>
    <property type="match status" value="1"/>
</dbReference>
<dbReference type="InterPro" id="IPR001135">
    <property type="entry name" value="NADH_Q_OxRdtase_suD"/>
</dbReference>
<evidence type="ECO:0000259" key="3">
    <source>
        <dbReference type="Pfam" id="PF00329"/>
    </source>
</evidence>
<evidence type="ECO:0000256" key="2">
    <source>
        <dbReference type="ARBA" id="ARBA00023027"/>
    </source>
</evidence>
<protein>
    <submittedName>
        <fullName evidence="5">Hydrogenase</fullName>
    </submittedName>
</protein>
<keyword evidence="2" id="KW-0520">NAD</keyword>
<reference evidence="5 6" key="1">
    <citation type="submission" date="2014-04" db="EMBL/GenBank/DDBJ databases">
        <title>The Genome Sequence of Thermoanaerobaculum aquaticum MP-01, The First Cultivated Group 23 Acidobacterium.</title>
        <authorList>
            <person name="Stamps B.W."/>
            <person name="Losey N.A."/>
            <person name="Lawson P.A."/>
            <person name="Stevenson B.S."/>
        </authorList>
    </citation>
    <scope>NUCLEOTIDE SEQUENCE [LARGE SCALE GENOMIC DNA]</scope>
    <source>
        <strain evidence="5 6">MP-01</strain>
    </source>
</reference>
<dbReference type="GO" id="GO:0008137">
    <property type="term" value="F:NADH dehydrogenase (ubiquinone) activity"/>
    <property type="evidence" value="ECO:0007669"/>
    <property type="project" value="InterPro"/>
</dbReference>
<keyword evidence="1" id="KW-0560">Oxidoreductase</keyword>
<dbReference type="InterPro" id="IPR052197">
    <property type="entry name" value="ComplexI_49kDa-like"/>
</dbReference>